<dbReference type="EMBL" id="UIDG01000158">
    <property type="protein sequence ID" value="SUS06098.1"/>
    <property type="molecule type" value="Genomic_DNA"/>
</dbReference>
<dbReference type="SUPFAM" id="SSF64518">
    <property type="entry name" value="Phase 1 flagellin"/>
    <property type="match status" value="1"/>
</dbReference>
<evidence type="ECO:0000256" key="1">
    <source>
        <dbReference type="ARBA" id="ARBA00023143"/>
    </source>
</evidence>
<dbReference type="Gene3D" id="1.20.1330.10">
    <property type="entry name" value="f41 fragment of flagellin, N-terminal domain"/>
    <property type="match status" value="1"/>
</dbReference>
<name>A0A380TDA8_9ZZZZ</name>
<dbReference type="AlphaFoldDB" id="A0A380TDA8"/>
<dbReference type="PANTHER" id="PTHR42792:SF2">
    <property type="entry name" value="FLAGELLIN"/>
    <property type="match status" value="1"/>
</dbReference>
<keyword evidence="4" id="KW-0966">Cell projection</keyword>
<dbReference type="PANTHER" id="PTHR42792">
    <property type="entry name" value="FLAGELLIN"/>
    <property type="match status" value="1"/>
</dbReference>
<dbReference type="InterPro" id="IPR001029">
    <property type="entry name" value="Flagellin_N"/>
</dbReference>
<sequence length="281" mass="30276">MVDKVALSASMRANLLSLQKTNSLLDTAQLRLSTGRKVNSALDDPRSFFTAQGLTNRATDLGRLLDGMGQSIQTVKAADDGVTAMTRLMEQADSIVTQAKEHLNSGGAATDSEIAAMEKDFDTIMGQMEAVLEDANYRGINLLTDDKLITQFNEDNSNTFELSGAGFGTGTELGITWGTATTDWTNADLTAFESRATEISDALTKLRNFSSSLANGLSIIQTREDFTKSLVERLEEGADKLTLADPNEEGAKMLALQTRMQLGVNSLSLAAQAQQSVLQMF</sequence>
<dbReference type="Pfam" id="PF00700">
    <property type="entry name" value="Flagellin_C"/>
    <property type="match status" value="1"/>
</dbReference>
<keyword evidence="4" id="KW-0282">Flagellum</keyword>
<keyword evidence="4" id="KW-0969">Cilium</keyword>
<accession>A0A380TDA8</accession>
<dbReference type="GO" id="GO:0009288">
    <property type="term" value="C:bacterial-type flagellum"/>
    <property type="evidence" value="ECO:0007669"/>
    <property type="project" value="InterPro"/>
</dbReference>
<keyword evidence="1" id="KW-0975">Bacterial flagellum</keyword>
<gene>
    <name evidence="4" type="ORF">DF3PB_2400003</name>
</gene>
<evidence type="ECO:0000259" key="3">
    <source>
        <dbReference type="Pfam" id="PF00700"/>
    </source>
</evidence>
<proteinExistence type="predicted"/>
<dbReference type="Pfam" id="PF00669">
    <property type="entry name" value="Flagellin_N"/>
    <property type="match status" value="1"/>
</dbReference>
<evidence type="ECO:0000259" key="2">
    <source>
        <dbReference type="Pfam" id="PF00669"/>
    </source>
</evidence>
<dbReference type="InterPro" id="IPR046358">
    <property type="entry name" value="Flagellin_C"/>
</dbReference>
<feature type="domain" description="Flagellin N-terminal" evidence="2">
    <location>
        <begin position="13"/>
        <end position="145"/>
    </location>
</feature>
<feature type="domain" description="Flagellin C-terminal" evidence="3">
    <location>
        <begin position="199"/>
        <end position="280"/>
    </location>
</feature>
<dbReference type="GO" id="GO:0005198">
    <property type="term" value="F:structural molecule activity"/>
    <property type="evidence" value="ECO:0007669"/>
    <property type="project" value="InterPro"/>
</dbReference>
<organism evidence="4">
    <name type="scientific">metagenome</name>
    <dbReference type="NCBI Taxonomy" id="256318"/>
    <lineage>
        <taxon>unclassified sequences</taxon>
        <taxon>metagenomes</taxon>
    </lineage>
</organism>
<dbReference type="InterPro" id="IPR001492">
    <property type="entry name" value="Flagellin"/>
</dbReference>
<reference evidence="4" key="1">
    <citation type="submission" date="2018-07" db="EMBL/GenBank/DDBJ databases">
        <authorList>
            <person name="Quirk P.G."/>
            <person name="Krulwich T.A."/>
        </authorList>
    </citation>
    <scope>NUCLEOTIDE SEQUENCE</scope>
</reference>
<evidence type="ECO:0000313" key="4">
    <source>
        <dbReference type="EMBL" id="SUS06098.1"/>
    </source>
</evidence>
<protein>
    <submittedName>
        <fullName evidence="4">Flagellin</fullName>
    </submittedName>
</protein>